<accession>A0A3B1AQE2</accession>
<proteinExistence type="predicted"/>
<reference evidence="1" key="1">
    <citation type="submission" date="2018-06" db="EMBL/GenBank/DDBJ databases">
        <authorList>
            <person name="Zhirakovskaya E."/>
        </authorList>
    </citation>
    <scope>NUCLEOTIDE SEQUENCE</scope>
</reference>
<protein>
    <submittedName>
        <fullName evidence="1">Uncharacterized protein</fullName>
    </submittedName>
</protein>
<gene>
    <name evidence="1" type="ORF">MNBD_GAMMA20-1289</name>
</gene>
<sequence>MLLRKLFIVAFLFSASSSLAMAQSLDINLGNKSASFNYNAFVGGSTFGRTELNFGVLYNEDKNRYADIGLLVVDTAGSKAPGLEVGIGPKVMFMWENERDAK</sequence>
<evidence type="ECO:0000313" key="1">
    <source>
        <dbReference type="EMBL" id="VAX02113.1"/>
    </source>
</evidence>
<dbReference type="AlphaFoldDB" id="A0A3B1AQE2"/>
<name>A0A3B1AQE2_9ZZZZ</name>
<dbReference type="EMBL" id="UOFU01000249">
    <property type="protein sequence ID" value="VAX02113.1"/>
    <property type="molecule type" value="Genomic_DNA"/>
</dbReference>
<feature type="non-terminal residue" evidence="1">
    <location>
        <position position="102"/>
    </location>
</feature>
<organism evidence="1">
    <name type="scientific">hydrothermal vent metagenome</name>
    <dbReference type="NCBI Taxonomy" id="652676"/>
    <lineage>
        <taxon>unclassified sequences</taxon>
        <taxon>metagenomes</taxon>
        <taxon>ecological metagenomes</taxon>
    </lineage>
</organism>